<evidence type="ECO:0000256" key="6">
    <source>
        <dbReference type="ARBA" id="ARBA00012180"/>
    </source>
</evidence>
<dbReference type="EC" id="3.1.26.4" evidence="6"/>
<organism evidence="14 15">
    <name type="scientific">Kineobactrum sediminis</name>
    <dbReference type="NCBI Taxonomy" id="1905677"/>
    <lineage>
        <taxon>Bacteria</taxon>
        <taxon>Pseudomonadati</taxon>
        <taxon>Pseudomonadota</taxon>
        <taxon>Gammaproteobacteria</taxon>
        <taxon>Cellvibrionales</taxon>
        <taxon>Halieaceae</taxon>
        <taxon>Kineobactrum</taxon>
    </lineage>
</organism>
<dbReference type="InterPro" id="IPR012337">
    <property type="entry name" value="RNaseH-like_sf"/>
</dbReference>
<dbReference type="InterPro" id="IPR002156">
    <property type="entry name" value="RNaseH_domain"/>
</dbReference>
<dbReference type="GO" id="GO:0003676">
    <property type="term" value="F:nucleic acid binding"/>
    <property type="evidence" value="ECO:0007669"/>
    <property type="project" value="InterPro"/>
</dbReference>
<feature type="domain" description="RNase H type-1" evidence="13">
    <location>
        <begin position="75"/>
        <end position="223"/>
    </location>
</feature>
<evidence type="ECO:0000256" key="11">
    <source>
        <dbReference type="ARBA" id="ARBA00022801"/>
    </source>
</evidence>
<evidence type="ECO:0000259" key="13">
    <source>
        <dbReference type="PROSITE" id="PS50879"/>
    </source>
</evidence>
<accession>A0A2N5Y5V1</accession>
<dbReference type="CDD" id="cd09278">
    <property type="entry name" value="RNase_HI_prokaryote_like"/>
    <property type="match status" value="1"/>
</dbReference>
<evidence type="ECO:0000256" key="12">
    <source>
        <dbReference type="ARBA" id="ARBA00022842"/>
    </source>
</evidence>
<dbReference type="OrthoDB" id="7845843at2"/>
<comment type="caution">
    <text evidence="14">The sequence shown here is derived from an EMBL/GenBank/DDBJ whole genome shotgun (WGS) entry which is preliminary data.</text>
</comment>
<evidence type="ECO:0000256" key="5">
    <source>
        <dbReference type="ARBA" id="ARBA00011245"/>
    </source>
</evidence>
<evidence type="ECO:0000256" key="9">
    <source>
        <dbReference type="ARBA" id="ARBA00022723"/>
    </source>
</evidence>
<dbReference type="InterPro" id="IPR036397">
    <property type="entry name" value="RNaseH_sf"/>
</dbReference>
<dbReference type="RefSeq" id="WP_101520430.1">
    <property type="nucleotide sequence ID" value="NZ_PKLZ01000002.1"/>
</dbReference>
<keyword evidence="10" id="KW-0255">Endonuclease</keyword>
<name>A0A2N5Y5V1_9GAMM</name>
<protein>
    <recommendedName>
        <fullName evidence="7">Ribonuclease H</fullName>
        <ecNumber evidence="6">3.1.26.4</ecNumber>
    </recommendedName>
</protein>
<gene>
    <name evidence="14" type="ORF">CWI75_05235</name>
</gene>
<keyword evidence="9" id="KW-0479">Metal-binding</keyword>
<comment type="cofactor">
    <cofactor evidence="2">
        <name>Mg(2+)</name>
        <dbReference type="ChEBI" id="CHEBI:18420"/>
    </cofactor>
</comment>
<evidence type="ECO:0000256" key="4">
    <source>
        <dbReference type="ARBA" id="ARBA00005300"/>
    </source>
</evidence>
<dbReference type="PIRSF" id="PIRSF036852">
    <property type="entry name" value="Ribonuclease_H1_euk"/>
    <property type="match status" value="1"/>
</dbReference>
<dbReference type="InterPro" id="IPR050092">
    <property type="entry name" value="RNase_H"/>
</dbReference>
<evidence type="ECO:0000256" key="1">
    <source>
        <dbReference type="ARBA" id="ARBA00000077"/>
    </source>
</evidence>
<comment type="catalytic activity">
    <reaction evidence="1">
        <text>Endonucleolytic cleavage to 5'-phosphomonoester.</text>
        <dbReference type="EC" id="3.1.26.4"/>
    </reaction>
</comment>
<comment type="function">
    <text evidence="3">Endonuclease that specifically degrades the RNA of RNA-DNA hybrids.</text>
</comment>
<dbReference type="InterPro" id="IPR017067">
    <property type="entry name" value="RNase_H1_euk"/>
</dbReference>
<dbReference type="PROSITE" id="PS50879">
    <property type="entry name" value="RNASE_H_1"/>
    <property type="match status" value="1"/>
</dbReference>
<dbReference type="SUPFAM" id="SSF55658">
    <property type="entry name" value="L9 N-domain-like"/>
    <property type="match status" value="1"/>
</dbReference>
<dbReference type="Pfam" id="PF00075">
    <property type="entry name" value="RNase_H"/>
    <property type="match status" value="1"/>
</dbReference>
<dbReference type="Proteomes" id="UP000234845">
    <property type="component" value="Unassembled WGS sequence"/>
</dbReference>
<dbReference type="PANTHER" id="PTHR10642">
    <property type="entry name" value="RIBONUCLEASE H1"/>
    <property type="match status" value="1"/>
</dbReference>
<evidence type="ECO:0000256" key="10">
    <source>
        <dbReference type="ARBA" id="ARBA00022759"/>
    </source>
</evidence>
<keyword evidence="8" id="KW-0540">Nuclease</keyword>
<dbReference type="InterPro" id="IPR009027">
    <property type="entry name" value="Ribosomal_bL9/RNase_H1_N"/>
</dbReference>
<evidence type="ECO:0000256" key="8">
    <source>
        <dbReference type="ARBA" id="ARBA00022722"/>
    </source>
</evidence>
<evidence type="ECO:0000256" key="7">
    <source>
        <dbReference type="ARBA" id="ARBA00017721"/>
    </source>
</evidence>
<dbReference type="AlphaFoldDB" id="A0A2N5Y5V1"/>
<dbReference type="FunFam" id="3.40.970.10:FF:000002">
    <property type="entry name" value="Ribonuclease H"/>
    <property type="match status" value="1"/>
</dbReference>
<keyword evidence="15" id="KW-1185">Reference proteome</keyword>
<dbReference type="InterPro" id="IPR011320">
    <property type="entry name" value="RNase_H1_N"/>
</dbReference>
<reference evidence="15" key="1">
    <citation type="submission" date="2017-11" db="EMBL/GenBank/DDBJ databases">
        <title>The draft genome sequence of Chromatocurvus sp. F02.</title>
        <authorList>
            <person name="Du Z.-J."/>
            <person name="Chang Y.-Q."/>
        </authorList>
    </citation>
    <scope>NUCLEOTIDE SEQUENCE [LARGE SCALE GENOMIC DNA]</scope>
    <source>
        <strain evidence="15">F02</strain>
    </source>
</reference>
<dbReference type="Gene3D" id="3.30.420.10">
    <property type="entry name" value="Ribonuclease H-like superfamily/Ribonuclease H"/>
    <property type="match status" value="1"/>
</dbReference>
<evidence type="ECO:0000256" key="3">
    <source>
        <dbReference type="ARBA" id="ARBA00004065"/>
    </source>
</evidence>
<comment type="subunit">
    <text evidence="5">Monomer.</text>
</comment>
<proteinExistence type="inferred from homology"/>
<keyword evidence="11" id="KW-0378">Hydrolase</keyword>
<dbReference type="Pfam" id="PF01693">
    <property type="entry name" value="Cauli_VI"/>
    <property type="match status" value="1"/>
</dbReference>
<dbReference type="InterPro" id="IPR037056">
    <property type="entry name" value="RNase_H1_N_sf"/>
</dbReference>
<dbReference type="PANTHER" id="PTHR10642:SF26">
    <property type="entry name" value="RIBONUCLEASE H1"/>
    <property type="match status" value="1"/>
</dbReference>
<evidence type="ECO:0000313" key="15">
    <source>
        <dbReference type="Proteomes" id="UP000234845"/>
    </source>
</evidence>
<dbReference type="SUPFAM" id="SSF53098">
    <property type="entry name" value="Ribonuclease H-like"/>
    <property type="match status" value="1"/>
</dbReference>
<evidence type="ECO:0000313" key="14">
    <source>
        <dbReference type="EMBL" id="PLW83749.1"/>
    </source>
</evidence>
<dbReference type="Gene3D" id="3.40.970.10">
    <property type="entry name" value="Ribonuclease H1, N-terminal domain"/>
    <property type="match status" value="1"/>
</dbReference>
<sequence length="247" mass="26454">MAKQKYYVIWAGAIPGIYTSWPEAERQVKGFAGARYKSFMTREEAETAYSRGPAAKPAARKPAVAKPARAASTAPAAEINIYCDGACDPNPGQAGTGIAIYRQGALAELWYGLYNPAGTNNTAELLGLHHALEFAKQAIASELSVAIHCDSKYAIDCITTWAFGWKAKGWTRKGGEIKNLSLIQDAHALYLGMADSVQVLHVKGHAGIEGNELADRMSILAVDHKEAALLQYGGTLSTADLLAMRKG</sequence>
<keyword evidence="12" id="KW-0460">Magnesium</keyword>
<dbReference type="InterPro" id="IPR022892">
    <property type="entry name" value="RNaseHI"/>
</dbReference>
<dbReference type="EMBL" id="PKLZ01000002">
    <property type="protein sequence ID" value="PLW83749.1"/>
    <property type="molecule type" value="Genomic_DNA"/>
</dbReference>
<comment type="similarity">
    <text evidence="4">Belongs to the RNase H family.</text>
</comment>
<dbReference type="GO" id="GO:0000287">
    <property type="term" value="F:magnesium ion binding"/>
    <property type="evidence" value="ECO:0007669"/>
    <property type="project" value="InterPro"/>
</dbReference>
<dbReference type="GO" id="GO:0043137">
    <property type="term" value="P:DNA replication, removal of RNA primer"/>
    <property type="evidence" value="ECO:0007669"/>
    <property type="project" value="TreeGrafter"/>
</dbReference>
<evidence type="ECO:0000256" key="2">
    <source>
        <dbReference type="ARBA" id="ARBA00001946"/>
    </source>
</evidence>
<dbReference type="GO" id="GO:0004523">
    <property type="term" value="F:RNA-DNA hybrid ribonuclease activity"/>
    <property type="evidence" value="ECO:0007669"/>
    <property type="project" value="UniProtKB-EC"/>
</dbReference>